<protein>
    <submittedName>
        <fullName evidence="1">Uncharacterized protein</fullName>
    </submittedName>
</protein>
<gene>
    <name evidence="1" type="ORF">FGF66_02490</name>
</gene>
<accession>A0A5C4SAT9</accession>
<reference evidence="1 2" key="1">
    <citation type="submission" date="2019-05" db="EMBL/GenBank/DDBJ databases">
        <title>Draft Whole-Genome sequence of the green sulfur bacterium Chlorobaculum thiosulfatiphilum DSM 249.</title>
        <authorList>
            <person name="Meyer T.E."/>
            <person name="Kyndt J.A."/>
        </authorList>
    </citation>
    <scope>NUCLEOTIDE SEQUENCE [LARGE SCALE GENOMIC DNA]</scope>
    <source>
        <strain evidence="1 2">DSM 249</strain>
    </source>
</reference>
<dbReference type="AlphaFoldDB" id="A0A5C4SAT9"/>
<name>A0A5C4SAT9_CHLTI</name>
<comment type="caution">
    <text evidence="1">The sequence shown here is derived from an EMBL/GenBank/DDBJ whole genome shotgun (WGS) entry which is preliminary data.</text>
</comment>
<keyword evidence="2" id="KW-1185">Reference proteome</keyword>
<evidence type="ECO:0000313" key="2">
    <source>
        <dbReference type="Proteomes" id="UP000308271"/>
    </source>
</evidence>
<dbReference type="Proteomes" id="UP000308271">
    <property type="component" value="Unassembled WGS sequence"/>
</dbReference>
<proteinExistence type="predicted"/>
<dbReference type="EMBL" id="VDCH01000003">
    <property type="protein sequence ID" value="TNJ39821.1"/>
    <property type="molecule type" value="Genomic_DNA"/>
</dbReference>
<evidence type="ECO:0000313" key="1">
    <source>
        <dbReference type="EMBL" id="TNJ39821.1"/>
    </source>
</evidence>
<sequence length="233" mass="26081">MIIEVMYMYNNILRGWFVHLALIVLVLQLVACSGKDSLSDGAAAEVIEQQILTELFNTGVPLGSVTFMDGFEAALGGKENQKNKKFHPRRLELAKKLSQAGLISLTDKSSVFDVMTLRYTISLTPAGEQKVKRKEQDMAFFDLVTVKVERVVSNTLLGEPKADNPEPRRLVMAAFSMTPTDFGIELLGKPDESQTKGRVRAKLKFDSFDKKWKVESFDLGDDQGNWLSNNVEM</sequence>
<organism evidence="1 2">
    <name type="scientific">Chlorobaculum thiosulfatiphilum</name>
    <name type="common">Chlorobium limicola f.sp. thiosulfatophilum</name>
    <dbReference type="NCBI Taxonomy" id="115852"/>
    <lineage>
        <taxon>Bacteria</taxon>
        <taxon>Pseudomonadati</taxon>
        <taxon>Chlorobiota</taxon>
        <taxon>Chlorobiia</taxon>
        <taxon>Chlorobiales</taxon>
        <taxon>Chlorobiaceae</taxon>
        <taxon>Chlorobaculum</taxon>
    </lineage>
</organism>